<dbReference type="PROSITE" id="PS50082">
    <property type="entry name" value="WD_REPEATS_2"/>
    <property type="match status" value="7"/>
</dbReference>
<evidence type="ECO:0000256" key="1">
    <source>
        <dbReference type="ARBA" id="ARBA00004604"/>
    </source>
</evidence>
<feature type="repeat" description="WD" evidence="5">
    <location>
        <begin position="117"/>
        <end position="158"/>
    </location>
</feature>
<dbReference type="InterPro" id="IPR020472">
    <property type="entry name" value="WD40_PAC1"/>
</dbReference>
<feature type="repeat" description="WD" evidence="5">
    <location>
        <begin position="378"/>
        <end position="419"/>
    </location>
</feature>
<comment type="subcellular location">
    <subcellularLocation>
        <location evidence="1">Nucleus</location>
        <location evidence="1">Nucleolus</location>
    </subcellularLocation>
</comment>
<evidence type="ECO:0000256" key="4">
    <source>
        <dbReference type="ARBA" id="ARBA00023242"/>
    </source>
</evidence>
<feature type="repeat" description="WD" evidence="5">
    <location>
        <begin position="159"/>
        <end position="200"/>
    </location>
</feature>
<feature type="repeat" description="WD" evidence="5">
    <location>
        <begin position="420"/>
        <end position="461"/>
    </location>
</feature>
<dbReference type="PRINTS" id="PR00320">
    <property type="entry name" value="GPROTEINBRPT"/>
</dbReference>
<evidence type="ECO:0000256" key="2">
    <source>
        <dbReference type="ARBA" id="ARBA00022574"/>
    </source>
</evidence>
<dbReference type="InterPro" id="IPR001680">
    <property type="entry name" value="WD40_rpt"/>
</dbReference>
<dbReference type="STRING" id="158441.A0A226EJ36"/>
<feature type="repeat" description="WD" evidence="5">
    <location>
        <begin position="462"/>
        <end position="495"/>
    </location>
</feature>
<dbReference type="OrthoDB" id="10267436at2759"/>
<gene>
    <name evidence="6" type="ORF">Fcan01_06979</name>
</gene>
<keyword evidence="2 5" id="KW-0853">WD repeat</keyword>
<dbReference type="GO" id="GO:0005730">
    <property type="term" value="C:nucleolus"/>
    <property type="evidence" value="ECO:0007669"/>
    <property type="project" value="UniProtKB-SubCell"/>
</dbReference>
<accession>A0A226EJ36</accession>
<reference evidence="6 7" key="1">
    <citation type="submission" date="2015-12" db="EMBL/GenBank/DDBJ databases">
        <title>The genome of Folsomia candida.</title>
        <authorList>
            <person name="Faddeeva A."/>
            <person name="Derks M.F."/>
            <person name="Anvar Y."/>
            <person name="Smit S."/>
            <person name="Van Straalen N."/>
            <person name="Roelofs D."/>
        </authorList>
    </citation>
    <scope>NUCLEOTIDE SEQUENCE [LARGE SCALE GENOMIC DNA]</scope>
    <source>
        <strain evidence="6 7">VU population</strain>
        <tissue evidence="6">Whole body</tissue>
    </source>
</reference>
<dbReference type="SUPFAM" id="SSF50998">
    <property type="entry name" value="Quinoprotein alcohol dehydrogenase-like"/>
    <property type="match status" value="1"/>
</dbReference>
<name>A0A226EJ36_FOLCA</name>
<dbReference type="InterPro" id="IPR015943">
    <property type="entry name" value="WD40/YVTN_repeat-like_dom_sf"/>
</dbReference>
<dbReference type="Proteomes" id="UP000198287">
    <property type="component" value="Unassembled WGS sequence"/>
</dbReference>
<dbReference type="EMBL" id="LNIX01000003">
    <property type="protein sequence ID" value="OXA57705.1"/>
    <property type="molecule type" value="Genomic_DNA"/>
</dbReference>
<dbReference type="GO" id="GO:0007219">
    <property type="term" value="P:Notch signaling pathway"/>
    <property type="evidence" value="ECO:0007669"/>
    <property type="project" value="TreeGrafter"/>
</dbReference>
<evidence type="ECO:0000313" key="7">
    <source>
        <dbReference type="Proteomes" id="UP000198287"/>
    </source>
</evidence>
<dbReference type="SMART" id="SM00320">
    <property type="entry name" value="WD40"/>
    <property type="match status" value="8"/>
</dbReference>
<proteinExistence type="predicted"/>
<keyword evidence="4" id="KW-0539">Nucleus</keyword>
<dbReference type="OMA" id="AWEPYHR"/>
<dbReference type="PROSITE" id="PS50294">
    <property type="entry name" value="WD_REPEATS_REGION"/>
    <property type="match status" value="7"/>
</dbReference>
<dbReference type="CDD" id="cd00200">
    <property type="entry name" value="WD40"/>
    <property type="match status" value="1"/>
</dbReference>
<evidence type="ECO:0000313" key="6">
    <source>
        <dbReference type="EMBL" id="OXA57705.1"/>
    </source>
</evidence>
<dbReference type="PANTHER" id="PTHR19848:SF0">
    <property type="entry name" value="NOTCHLESS PROTEIN HOMOLOG 1"/>
    <property type="match status" value="1"/>
</dbReference>
<evidence type="ECO:0000256" key="5">
    <source>
        <dbReference type="PROSITE-ProRule" id="PRU00221"/>
    </source>
</evidence>
<dbReference type="Gene3D" id="2.130.10.10">
    <property type="entry name" value="YVTN repeat-like/Quinoprotein amine dehydrogenase"/>
    <property type="match status" value="1"/>
</dbReference>
<sequence length="495" mass="54643">MGEFSSNGIMGATDEKMVDTRQVSIMIAVEEQALVMGPIDVPVTVTLDQIKQMAEGLGMDGDPFMSVYFVNNKEITSSLSGVLTNEEKDDHETVFKIICQPQAVFKVRCITRCTSSLSGHAKEVLSANFSGDGRKLATGSGDSSVRFWDLDTETPEYTCEGHGDWVLAVAWAPSGLRVASASKNGKILIWDPSSGKQMGKPLMGHKDYVSFLCWEPLHLNGECRHLASCSKDQTIRIWDVVLGNTVRILTGHTAGITCIRWGGSGLIYSACRDRTIKVWRASDGVLCRTLEGHGHWVTTLALSSDYVMRTGAFDPKDVEILAYKELPKLGHGEYQEMAKSRYDAFMANRGPEVLVAGSDDFTLSMWHPTEDNKIKKKMTGHCQTVNDVKFSPDGRLLASASFDKSIKLWDGKTGDFITTLRGHVQCVFQIAWSADSRFLVSGSKDSTVKVWSMKTKKLEVDLPGHADEVYAVDWSPDGQRVVSGGKDKVLKIWRH</sequence>
<dbReference type="PANTHER" id="PTHR19848">
    <property type="entry name" value="WD40 REPEAT PROTEIN"/>
    <property type="match status" value="1"/>
</dbReference>
<feature type="repeat" description="WD" evidence="5">
    <location>
        <begin position="249"/>
        <end position="289"/>
    </location>
</feature>
<keyword evidence="3" id="KW-0677">Repeat</keyword>
<protein>
    <submittedName>
        <fullName evidence="6">Notchless protein 1</fullName>
    </submittedName>
</protein>
<dbReference type="PROSITE" id="PS00678">
    <property type="entry name" value="WD_REPEATS_1"/>
    <property type="match status" value="2"/>
</dbReference>
<dbReference type="InterPro" id="IPR011047">
    <property type="entry name" value="Quinoprotein_ADH-like_sf"/>
</dbReference>
<feature type="repeat" description="WD" evidence="5">
    <location>
        <begin position="202"/>
        <end position="248"/>
    </location>
</feature>
<organism evidence="6 7">
    <name type="scientific">Folsomia candida</name>
    <name type="common">Springtail</name>
    <dbReference type="NCBI Taxonomy" id="158441"/>
    <lineage>
        <taxon>Eukaryota</taxon>
        <taxon>Metazoa</taxon>
        <taxon>Ecdysozoa</taxon>
        <taxon>Arthropoda</taxon>
        <taxon>Hexapoda</taxon>
        <taxon>Collembola</taxon>
        <taxon>Entomobryomorpha</taxon>
        <taxon>Isotomoidea</taxon>
        <taxon>Isotomidae</taxon>
        <taxon>Proisotominae</taxon>
        <taxon>Folsomia</taxon>
    </lineage>
</organism>
<dbReference type="InterPro" id="IPR001632">
    <property type="entry name" value="WD40_G-protein_beta-like"/>
</dbReference>
<comment type="caution">
    <text evidence="6">The sequence shown here is derived from an EMBL/GenBank/DDBJ whole genome shotgun (WGS) entry which is preliminary data.</text>
</comment>
<dbReference type="PRINTS" id="PR00319">
    <property type="entry name" value="GPROTEINB"/>
</dbReference>
<dbReference type="AlphaFoldDB" id="A0A226EJ36"/>
<keyword evidence="7" id="KW-1185">Reference proteome</keyword>
<evidence type="ECO:0000256" key="3">
    <source>
        <dbReference type="ARBA" id="ARBA00022737"/>
    </source>
</evidence>
<dbReference type="Pfam" id="PF00400">
    <property type="entry name" value="WD40"/>
    <property type="match status" value="7"/>
</dbReference>
<dbReference type="GO" id="GO:0000027">
    <property type="term" value="P:ribosomal large subunit assembly"/>
    <property type="evidence" value="ECO:0007669"/>
    <property type="project" value="TreeGrafter"/>
</dbReference>
<dbReference type="InterPro" id="IPR019775">
    <property type="entry name" value="WD40_repeat_CS"/>
</dbReference>